<proteinExistence type="predicted"/>
<feature type="domain" description="DUF642" evidence="6">
    <location>
        <begin position="31"/>
        <end position="148"/>
    </location>
</feature>
<gene>
    <name evidence="7" type="ORF">KSP40_PGU013217</name>
</gene>
<keyword evidence="3" id="KW-0964">Secreted</keyword>
<keyword evidence="8" id="KW-1185">Reference proteome</keyword>
<organism evidence="7 8">
    <name type="scientific">Platanthera guangdongensis</name>
    <dbReference type="NCBI Taxonomy" id="2320717"/>
    <lineage>
        <taxon>Eukaryota</taxon>
        <taxon>Viridiplantae</taxon>
        <taxon>Streptophyta</taxon>
        <taxon>Embryophyta</taxon>
        <taxon>Tracheophyta</taxon>
        <taxon>Spermatophyta</taxon>
        <taxon>Magnoliopsida</taxon>
        <taxon>Liliopsida</taxon>
        <taxon>Asparagales</taxon>
        <taxon>Orchidaceae</taxon>
        <taxon>Orchidoideae</taxon>
        <taxon>Orchideae</taxon>
        <taxon>Orchidinae</taxon>
        <taxon>Platanthera</taxon>
    </lineage>
</organism>
<evidence type="ECO:0000313" key="8">
    <source>
        <dbReference type="Proteomes" id="UP001412067"/>
    </source>
</evidence>
<dbReference type="Proteomes" id="UP001412067">
    <property type="component" value="Unassembled WGS sequence"/>
</dbReference>
<comment type="caution">
    <text evidence="7">The sequence shown here is derived from an EMBL/GenBank/DDBJ whole genome shotgun (WGS) entry which is preliminary data.</text>
</comment>
<dbReference type="InterPro" id="IPR052437">
    <property type="entry name" value="Pectin_Meth_Modulator"/>
</dbReference>
<dbReference type="EMBL" id="JBBWWR010000013">
    <property type="protein sequence ID" value="KAK8955240.1"/>
    <property type="molecule type" value="Genomic_DNA"/>
</dbReference>
<evidence type="ECO:0000256" key="2">
    <source>
        <dbReference type="ARBA" id="ARBA00004613"/>
    </source>
</evidence>
<comment type="subcellular location">
    <subcellularLocation>
        <location evidence="1">Cell envelope</location>
    </subcellularLocation>
    <subcellularLocation>
        <location evidence="2">Secreted</location>
    </subcellularLocation>
</comment>
<name>A0ABR2LZU0_9ASPA</name>
<evidence type="ECO:0000259" key="6">
    <source>
        <dbReference type="Pfam" id="PF04862"/>
    </source>
</evidence>
<evidence type="ECO:0000313" key="7">
    <source>
        <dbReference type="EMBL" id="KAK8955240.1"/>
    </source>
</evidence>
<dbReference type="InterPro" id="IPR006946">
    <property type="entry name" value="DGR2-like_dom"/>
</dbReference>
<keyword evidence="4" id="KW-0732">Signal</keyword>
<evidence type="ECO:0000256" key="3">
    <source>
        <dbReference type="ARBA" id="ARBA00022525"/>
    </source>
</evidence>
<keyword evidence="5" id="KW-0325">Glycoprotein</keyword>
<evidence type="ECO:0000256" key="5">
    <source>
        <dbReference type="ARBA" id="ARBA00023180"/>
    </source>
</evidence>
<dbReference type="PANTHER" id="PTHR31265:SF3">
    <property type="entry name" value="OS02G0205200 PROTEIN"/>
    <property type="match status" value="1"/>
</dbReference>
<evidence type="ECO:0000256" key="1">
    <source>
        <dbReference type="ARBA" id="ARBA00004196"/>
    </source>
</evidence>
<reference evidence="7 8" key="1">
    <citation type="journal article" date="2022" name="Nat. Plants">
        <title>Genomes of leafy and leafless Platanthera orchids illuminate the evolution of mycoheterotrophy.</title>
        <authorList>
            <person name="Li M.H."/>
            <person name="Liu K.W."/>
            <person name="Li Z."/>
            <person name="Lu H.C."/>
            <person name="Ye Q.L."/>
            <person name="Zhang D."/>
            <person name="Wang J.Y."/>
            <person name="Li Y.F."/>
            <person name="Zhong Z.M."/>
            <person name="Liu X."/>
            <person name="Yu X."/>
            <person name="Liu D.K."/>
            <person name="Tu X.D."/>
            <person name="Liu B."/>
            <person name="Hao Y."/>
            <person name="Liao X.Y."/>
            <person name="Jiang Y.T."/>
            <person name="Sun W.H."/>
            <person name="Chen J."/>
            <person name="Chen Y.Q."/>
            <person name="Ai Y."/>
            <person name="Zhai J.W."/>
            <person name="Wu S.S."/>
            <person name="Zhou Z."/>
            <person name="Hsiao Y.Y."/>
            <person name="Wu W.L."/>
            <person name="Chen Y.Y."/>
            <person name="Lin Y.F."/>
            <person name="Hsu J.L."/>
            <person name="Li C.Y."/>
            <person name="Wang Z.W."/>
            <person name="Zhao X."/>
            <person name="Zhong W.Y."/>
            <person name="Ma X.K."/>
            <person name="Ma L."/>
            <person name="Huang J."/>
            <person name="Chen G.Z."/>
            <person name="Huang M.Z."/>
            <person name="Huang L."/>
            <person name="Peng D.H."/>
            <person name="Luo Y.B."/>
            <person name="Zou S.Q."/>
            <person name="Chen S.P."/>
            <person name="Lan S."/>
            <person name="Tsai W.C."/>
            <person name="Van de Peer Y."/>
            <person name="Liu Z.J."/>
        </authorList>
    </citation>
    <scope>NUCLEOTIDE SEQUENCE [LARGE SCALE GENOMIC DNA]</scope>
    <source>
        <strain evidence="7">Lor288</strain>
    </source>
</reference>
<protein>
    <recommendedName>
        <fullName evidence="6">DUF642 domain-containing protein</fullName>
    </recommendedName>
</protein>
<dbReference type="PANTHER" id="PTHR31265">
    <property type="entry name" value="OS02G0527500 PROTEIN-RELATED"/>
    <property type="match status" value="1"/>
</dbReference>
<dbReference type="Pfam" id="PF04862">
    <property type="entry name" value="DUF642"/>
    <property type="match status" value="1"/>
</dbReference>
<sequence>MFAHCNFFSQPSPVRDTSARSCPVLRFNPPANGDFELGPKRSDLNGTVVLSSDGIPEWEISGFVEYIPFSHKQGDMLLVVPEGSFAVRLGNDAFIHKKILLTAGLRYSLSSAAHTCAHLERLNISVTPYSGTLPIQNTYSSSGWDSYA</sequence>
<evidence type="ECO:0000256" key="4">
    <source>
        <dbReference type="ARBA" id="ARBA00022729"/>
    </source>
</evidence>
<accession>A0ABR2LZU0</accession>